<proteinExistence type="predicted"/>
<dbReference type="PANTHER" id="PTHR14097">
    <property type="entry name" value="OXIDOREDUCTASE HTATIP2"/>
    <property type="match status" value="1"/>
</dbReference>
<dbReference type="Proteomes" id="UP000688947">
    <property type="component" value="Unassembled WGS sequence"/>
</dbReference>
<dbReference type="AlphaFoldDB" id="A0A8T1TMT2"/>
<reference evidence="1" key="1">
    <citation type="submission" date="2021-01" db="EMBL/GenBank/DDBJ databases">
        <title>Phytophthora aleatoria, a newly-described species from Pinus radiata is distinct from Phytophthora cactorum isolates based on comparative genomics.</title>
        <authorList>
            <person name="Mcdougal R."/>
            <person name="Panda P."/>
            <person name="Williams N."/>
            <person name="Studholme D.J."/>
        </authorList>
    </citation>
    <scope>NUCLEOTIDE SEQUENCE</scope>
    <source>
        <strain evidence="1">NZFS 3830</strain>
    </source>
</reference>
<dbReference type="GO" id="GO:0051170">
    <property type="term" value="P:import into nucleus"/>
    <property type="evidence" value="ECO:0007669"/>
    <property type="project" value="TreeGrafter"/>
</dbReference>
<name>A0A8T1TMT2_9STRA</name>
<dbReference type="VEuPathDB" id="FungiDB:PC110_g21412"/>
<protein>
    <submittedName>
        <fullName evidence="1">Uncharacterized protein</fullName>
    </submittedName>
</protein>
<feature type="non-terminal residue" evidence="1">
    <location>
        <position position="1"/>
    </location>
</feature>
<comment type="caution">
    <text evidence="1">The sequence shown here is derived from an EMBL/GenBank/DDBJ whole genome shotgun (WGS) entry which is preliminary data.</text>
</comment>
<evidence type="ECO:0000313" key="2">
    <source>
        <dbReference type="Proteomes" id="UP000688947"/>
    </source>
</evidence>
<dbReference type="PANTHER" id="PTHR14097:SF7">
    <property type="entry name" value="OXIDOREDUCTASE HTATIP2"/>
    <property type="match status" value="1"/>
</dbReference>
<dbReference type="EMBL" id="JAENGZ010002302">
    <property type="protein sequence ID" value="KAG6944184.1"/>
    <property type="molecule type" value="Genomic_DNA"/>
</dbReference>
<gene>
    <name evidence="1" type="ORF">JG687_00018002</name>
</gene>
<dbReference type="GO" id="GO:0005737">
    <property type="term" value="C:cytoplasm"/>
    <property type="evidence" value="ECO:0007669"/>
    <property type="project" value="TreeGrafter"/>
</dbReference>
<organism evidence="1 2">
    <name type="scientific">Phytophthora cactorum</name>
    <dbReference type="NCBI Taxonomy" id="29920"/>
    <lineage>
        <taxon>Eukaryota</taxon>
        <taxon>Sar</taxon>
        <taxon>Stramenopiles</taxon>
        <taxon>Oomycota</taxon>
        <taxon>Peronosporomycetes</taxon>
        <taxon>Peronosporales</taxon>
        <taxon>Peronosporaceae</taxon>
        <taxon>Phytophthora</taxon>
    </lineage>
</organism>
<dbReference type="OrthoDB" id="430436at2759"/>
<dbReference type="VEuPathDB" id="FungiDB:PC110_g21413"/>
<sequence length="163" mass="18407">LSWTFPSLDTEAAKIKLEVRQVDFNSLSAVDIKPSDKVDAAFWCMGTTRKDAGSADTFRKVDLEYVIKSAEVSKAADVPYMDLLTSQVEDKVQHMKFQRTSIFRHGMLQRGDMLQGTEKMFGWMIPGGYQITMKAVAKGMISVYESDAEGLEEWSHADLKRIE</sequence>
<evidence type="ECO:0000313" key="1">
    <source>
        <dbReference type="EMBL" id="KAG6944184.1"/>
    </source>
</evidence>
<accession>A0A8T1TMT2</accession>